<dbReference type="KEGG" id="apre:CNX65_21845"/>
<dbReference type="Gene3D" id="3.40.50.150">
    <property type="entry name" value="Vaccinia Virus protein VP39"/>
    <property type="match status" value="1"/>
</dbReference>
<dbReference type="InterPro" id="IPR041698">
    <property type="entry name" value="Methyltransf_25"/>
</dbReference>
<dbReference type="InterPro" id="IPR029063">
    <property type="entry name" value="SAM-dependent_MTases_sf"/>
</dbReference>
<keyword evidence="1 5" id="KW-0489">Methyltransferase</keyword>
<keyword evidence="6" id="KW-1185">Reference proteome</keyword>
<keyword evidence="3" id="KW-0949">S-adenosyl-L-methionine</keyword>
<reference evidence="5" key="1">
    <citation type="submission" date="2017-09" db="EMBL/GenBank/DDBJ databases">
        <title>Complete Genome Sequence of ansamitocin-producing Bacterium Actinosynnema pretiosum X47.</title>
        <authorList>
            <person name="Cao G."/>
            <person name="Zong G."/>
            <person name="Zhong C."/>
            <person name="Fu J."/>
        </authorList>
    </citation>
    <scope>NUCLEOTIDE SEQUENCE [LARGE SCALE GENOMIC DNA]</scope>
    <source>
        <strain evidence="5">X47</strain>
    </source>
</reference>
<dbReference type="Gene3D" id="2.20.130.10">
    <property type="entry name" value="CAC2371-like domains"/>
    <property type="match status" value="1"/>
</dbReference>
<feature type="domain" description="Methyltransferase" evidence="4">
    <location>
        <begin position="53"/>
        <end position="143"/>
    </location>
</feature>
<dbReference type="AlphaFoldDB" id="A0A290Z9E3"/>
<accession>A0A290Z9E3</accession>
<evidence type="ECO:0000313" key="6">
    <source>
        <dbReference type="Proteomes" id="UP000218505"/>
    </source>
</evidence>
<dbReference type="Proteomes" id="UP000218505">
    <property type="component" value="Chromosome"/>
</dbReference>
<dbReference type="GO" id="GO:0008168">
    <property type="term" value="F:methyltransferase activity"/>
    <property type="evidence" value="ECO:0007669"/>
    <property type="project" value="UniProtKB-KW"/>
</dbReference>
<keyword evidence="2" id="KW-0808">Transferase</keyword>
<dbReference type="EMBL" id="CP023445">
    <property type="protein sequence ID" value="ATE55606.1"/>
    <property type="molecule type" value="Genomic_DNA"/>
</dbReference>
<dbReference type="Pfam" id="PF13649">
    <property type="entry name" value="Methyltransf_25"/>
    <property type="match status" value="1"/>
</dbReference>
<protein>
    <submittedName>
        <fullName evidence="5">SAM-dependent methyltransferase</fullName>
    </submittedName>
</protein>
<organism evidence="5 6">
    <name type="scientific">Actinosynnema pretiosum</name>
    <dbReference type="NCBI Taxonomy" id="42197"/>
    <lineage>
        <taxon>Bacteria</taxon>
        <taxon>Bacillati</taxon>
        <taxon>Actinomycetota</taxon>
        <taxon>Actinomycetes</taxon>
        <taxon>Pseudonocardiales</taxon>
        <taxon>Pseudonocardiaceae</taxon>
        <taxon>Actinosynnema</taxon>
    </lineage>
</organism>
<evidence type="ECO:0000256" key="1">
    <source>
        <dbReference type="ARBA" id="ARBA00022603"/>
    </source>
</evidence>
<dbReference type="CDD" id="cd02440">
    <property type="entry name" value="AdoMet_MTases"/>
    <property type="match status" value="1"/>
</dbReference>
<dbReference type="SUPFAM" id="SSF53335">
    <property type="entry name" value="S-adenosyl-L-methionine-dependent methyltransferases"/>
    <property type="match status" value="1"/>
</dbReference>
<evidence type="ECO:0000259" key="4">
    <source>
        <dbReference type="Pfam" id="PF13649"/>
    </source>
</evidence>
<name>A0A290Z9E3_9PSEU</name>
<evidence type="ECO:0000256" key="2">
    <source>
        <dbReference type="ARBA" id="ARBA00022679"/>
    </source>
</evidence>
<dbReference type="GO" id="GO:0032259">
    <property type="term" value="P:methylation"/>
    <property type="evidence" value="ECO:0007669"/>
    <property type="project" value="UniProtKB-KW"/>
</dbReference>
<evidence type="ECO:0000313" key="5">
    <source>
        <dbReference type="EMBL" id="ATE55606.1"/>
    </source>
</evidence>
<gene>
    <name evidence="5" type="ORF">CNX65_21845</name>
</gene>
<evidence type="ECO:0000256" key="3">
    <source>
        <dbReference type="ARBA" id="ARBA00022691"/>
    </source>
</evidence>
<dbReference type="PANTHER" id="PTHR43464:SF19">
    <property type="entry name" value="UBIQUINONE BIOSYNTHESIS O-METHYLTRANSFERASE, MITOCHONDRIAL"/>
    <property type="match status" value="1"/>
</dbReference>
<dbReference type="RefSeq" id="WP_096495437.1">
    <property type="nucleotide sequence ID" value="NZ_CP023445.1"/>
</dbReference>
<dbReference type="PANTHER" id="PTHR43464">
    <property type="entry name" value="METHYLTRANSFERASE"/>
    <property type="match status" value="1"/>
</dbReference>
<sequence>MTEALDRAVPAGVGEHVEIYEVVHSARGRDWVAEADLVAKLVLARNPWAGSLLDVACGTGAHLRRFGSRFARVAGVEPSPAMRGIAEARLPGVPVHAGDVRGFDLGVRFDAVTCLRFAIAHARSLAELGAIAECFARHLVHGGVLVVEPWWFPERFPEGCVSGSVVERDGVVVSRLSHSVRRGRTTSTTVRYTVAEASGIRDFTEREELGLFGEEEYLAAFAAAGISAAHVPGGLNGRGVFVGVRC</sequence>
<proteinExistence type="predicted"/>